<dbReference type="InterPro" id="IPR038765">
    <property type="entry name" value="Papain-like_cys_pep_sf"/>
</dbReference>
<dbReference type="InterPro" id="IPR021878">
    <property type="entry name" value="TgpA_N"/>
</dbReference>
<protein>
    <submittedName>
        <fullName evidence="4">TransglutaminaseTgpA domain-containing protein</fullName>
    </submittedName>
</protein>
<feature type="domain" description="Transglutaminase-like" evidence="3">
    <location>
        <begin position="487"/>
        <end position="557"/>
    </location>
</feature>
<keyword evidence="5" id="KW-1185">Reference proteome</keyword>
<keyword evidence="2" id="KW-1133">Transmembrane helix</keyword>
<gene>
    <name evidence="4" type="ORF">QF206_00730</name>
</gene>
<keyword evidence="2" id="KW-0472">Membrane</keyword>
<evidence type="ECO:0000256" key="1">
    <source>
        <dbReference type="SAM" id="MobiDB-lite"/>
    </source>
</evidence>
<feature type="transmembrane region" description="Helical" evidence="2">
    <location>
        <begin position="105"/>
        <end position="128"/>
    </location>
</feature>
<evidence type="ECO:0000313" key="5">
    <source>
        <dbReference type="Proteomes" id="UP001321506"/>
    </source>
</evidence>
<evidence type="ECO:0000259" key="3">
    <source>
        <dbReference type="SMART" id="SM00460"/>
    </source>
</evidence>
<dbReference type="InterPro" id="IPR052901">
    <property type="entry name" value="Bact_TGase-like"/>
</dbReference>
<feature type="compositionally biased region" description="Pro residues" evidence="1">
    <location>
        <begin position="579"/>
        <end position="591"/>
    </location>
</feature>
<feature type="region of interest" description="Disordered" evidence="1">
    <location>
        <begin position="741"/>
        <end position="807"/>
    </location>
</feature>
<dbReference type="EMBL" id="JASATX010000001">
    <property type="protein sequence ID" value="MDI2097492.1"/>
    <property type="molecule type" value="Genomic_DNA"/>
</dbReference>
<feature type="transmembrane region" description="Helical" evidence="2">
    <location>
        <begin position="156"/>
        <end position="175"/>
    </location>
</feature>
<dbReference type="InterPro" id="IPR002931">
    <property type="entry name" value="Transglutaminase-like"/>
</dbReference>
<comment type="caution">
    <text evidence="4">The sequence shown here is derived from an EMBL/GenBank/DDBJ whole genome shotgun (WGS) entry which is preliminary data.</text>
</comment>
<feature type="region of interest" description="Disordered" evidence="1">
    <location>
        <begin position="552"/>
        <end position="601"/>
    </location>
</feature>
<proteinExistence type="predicted"/>
<evidence type="ECO:0000313" key="4">
    <source>
        <dbReference type="EMBL" id="MDI2097492.1"/>
    </source>
</evidence>
<reference evidence="4 5" key="1">
    <citation type="submission" date="2023-04" db="EMBL/GenBank/DDBJ databases">
        <title>Klugiella caeni sp. nov. isolated from the sludge of biochemical tank.</title>
        <authorList>
            <person name="Geng K."/>
        </authorList>
    </citation>
    <scope>NUCLEOTIDE SEQUENCE [LARGE SCALE GENOMIC DNA]</scope>
    <source>
        <strain evidence="4 5">YN-L-19</strain>
    </source>
</reference>
<dbReference type="Proteomes" id="UP001321506">
    <property type="component" value="Unassembled WGS sequence"/>
</dbReference>
<dbReference type="RefSeq" id="WP_281487285.1">
    <property type="nucleotide sequence ID" value="NZ_JASATX010000001.1"/>
</dbReference>
<organism evidence="4 5">
    <name type="scientific">Ruicaihuangia caeni</name>
    <dbReference type="NCBI Taxonomy" id="3042517"/>
    <lineage>
        <taxon>Bacteria</taxon>
        <taxon>Bacillati</taxon>
        <taxon>Actinomycetota</taxon>
        <taxon>Actinomycetes</taxon>
        <taxon>Micrococcales</taxon>
        <taxon>Microbacteriaceae</taxon>
        <taxon>Ruicaihuangia</taxon>
    </lineage>
</organism>
<feature type="transmembrane region" description="Helical" evidence="2">
    <location>
        <begin position="135"/>
        <end position="150"/>
    </location>
</feature>
<feature type="transmembrane region" description="Helical" evidence="2">
    <location>
        <begin position="47"/>
        <end position="66"/>
    </location>
</feature>
<feature type="transmembrane region" description="Helical" evidence="2">
    <location>
        <begin position="608"/>
        <end position="640"/>
    </location>
</feature>
<dbReference type="SMART" id="SM00460">
    <property type="entry name" value="TGc"/>
    <property type="match status" value="1"/>
</dbReference>
<dbReference type="Gene3D" id="3.10.620.30">
    <property type="match status" value="1"/>
</dbReference>
<dbReference type="Pfam" id="PF11992">
    <property type="entry name" value="TgpA_N"/>
    <property type="match status" value="1"/>
</dbReference>
<dbReference type="PANTHER" id="PTHR42736">
    <property type="entry name" value="PROTEIN-GLUTAMINE GAMMA-GLUTAMYLTRANSFERASE"/>
    <property type="match status" value="1"/>
</dbReference>
<dbReference type="PANTHER" id="PTHR42736:SF1">
    <property type="entry name" value="PROTEIN-GLUTAMINE GAMMA-GLUTAMYLTRANSFERASE"/>
    <property type="match status" value="1"/>
</dbReference>
<name>A0AAW6T107_9MICO</name>
<feature type="compositionally biased region" description="Basic and acidic residues" evidence="1">
    <location>
        <begin position="797"/>
        <end position="807"/>
    </location>
</feature>
<feature type="transmembrane region" description="Helical" evidence="2">
    <location>
        <begin position="224"/>
        <end position="245"/>
    </location>
</feature>
<accession>A0AAW6T107</accession>
<dbReference type="AlphaFoldDB" id="A0AAW6T107"/>
<dbReference type="SUPFAM" id="SSF54001">
    <property type="entry name" value="Cysteine proteinases"/>
    <property type="match status" value="1"/>
</dbReference>
<dbReference type="Pfam" id="PF01841">
    <property type="entry name" value="Transglut_core"/>
    <property type="match status" value="1"/>
</dbReference>
<sequence>MTAATGIALCSWWPIYRAPAFVVMAAATIPAALAVAYAGYRWKLGTAALTITASLVFLIIGVPLAVPDRATAGLLPSARGIVELLAAVPLGWKRLLTISLPVGEYQALLVPAMVSTLCAALLAATIALRSRRPELAMLPSIALAGLGIAFGPESAWMPAIVVLGLLAVCLLWFMWCRRERRRAALAVLAAGGASAEAAPGDGVEAKAAPERSAAALAGTGGGSLLGAGAVFAVASLAALGLVVLAPPASDRTVARTIVEQPFDHSRFVSPLVGYRTNLQPERSREVLFTVRGLPEDARVRLTALDRWDGVVYGLADTARNPGNAFERFPYRVERESAGSRFRVEVEIGEYTGPWLPTVGVLESFEAIEPRALADRFYYGEGARAAAVTGTLQRGTAYRMECVLQAQPRGSELAAVTPGTAFLPDSATPPAALTAWLDEAVGAIERPGARLFAAMAELRRQGYVSHGLEGEAPSRSGHSADRIGELFTARPMVGDAEQYAVAAALMARQIGFPARVVVGFAPISAPGDGVIAVTGEDATAWIEVDTAEFGWVAIDPNPDPRPVPEREPQPQPETSHPRSVVPPPDEQDPPVPEVQTPSAEQFDQPSADAWLGVLLGVLRSVGAVLVLALVVLAPLAAVALMKARRRRARRRAPTPAAQIDGAWREFEDALIDHGFSLPASATRSEVAVAAGSATAAALAYAVDRAEFAPEAPAEDHAASVWHAVDVLRAELNEARNRRERLRALASPASLRRARPGSSKRAREADERSTPGAPTPGRSSVDRYSGKRVRRTPARGTGGRREEAGEAVS</sequence>
<evidence type="ECO:0000256" key="2">
    <source>
        <dbReference type="SAM" id="Phobius"/>
    </source>
</evidence>
<keyword evidence="2" id="KW-0812">Transmembrane</keyword>
<feature type="transmembrane region" description="Helical" evidence="2">
    <location>
        <begin position="20"/>
        <end position="40"/>
    </location>
</feature>